<comment type="subcellular location">
    <subcellularLocation>
        <location evidence="1">Cell membrane</location>
        <topology evidence="1">Multi-pass membrane protein</topology>
    </subcellularLocation>
</comment>
<keyword evidence="3 7" id="KW-0812">Transmembrane</keyword>
<feature type="transmembrane region" description="Helical" evidence="7">
    <location>
        <begin position="741"/>
        <end position="761"/>
    </location>
</feature>
<dbReference type="EMBL" id="FOHA01000008">
    <property type="protein sequence ID" value="SER87127.1"/>
    <property type="molecule type" value="Genomic_DNA"/>
</dbReference>
<feature type="transmembrane region" description="Helical" evidence="7">
    <location>
        <begin position="662"/>
        <end position="688"/>
    </location>
</feature>
<gene>
    <name evidence="9" type="ORF">SAMN04488559_10897</name>
</gene>
<dbReference type="RefSeq" id="WP_177165714.1">
    <property type="nucleotide sequence ID" value="NZ_FOHA01000008.1"/>
</dbReference>
<accession>A0A1H9SQH7</accession>
<evidence type="ECO:0000313" key="9">
    <source>
        <dbReference type="EMBL" id="SER87127.1"/>
    </source>
</evidence>
<sequence>MKKTALWKDIFREIWQTKARFFSIFAIIALGVGFFSGIKATGPNMLDTANHYYQTHHLMDLKVQSTYGLSEKEMDFLKGLPEVKAVEGMYTADLLMKEANATAKVYGYESKATLNQYEIVEGRLPEKSGEIALDDTKIMAKHYQIGDTLSLESGDEAKQPIADALKTTTYQVVGFVNSPQFIENMNRGNSSIGNGTTSAFLVVPNEDFNLPVYTEAYLTFNDTANLAAYTKAYDQKVTAHQTFIEEQIEQIGKERLDSLKVEAEEQIQTNEQQLEEGKKALADAKTQIEAANEQLVAGQAQYEQGKNTFEAGIATGDQQIKEQAQLLTQKEQELATNQQTVEAGQARLNEGQAALDQTKAENLPKIEQGQALLTQLDQLLALPLDQVSAAQQQQAIQLGAAYSPDLGNLLMGYFNGLMTQAEARQTVQGIQANLAANAQQFDTAQNELNTQQQVLENGRAQLAQGTQMLTDGKVQLAAARQELATQKQAGLASLETAKAELADATAQYQTGLAQYEAEKATGEAKLQEGEQKLSEAKKQVASMALPKYYVFDRSIQPGYLEFNDNADRITSLSTAFPVFFFLIAALVSLTTMTRMVEEQRLQIGTLKALGYGNGDILKKFLVYASVASIAASVVGLLVGFNLFPTVIFNAYSTLYNLPSVRIHYYASYAILSLLVALICTTATVFVTVRVELRANAASLMRPKAPKSGQRILLERIGFIWNRLSFAQKVTARNLFRYKQRMFMTILGVAGCTALILTGFGLRDSIGDVAPLQFGKVMQYQLAVGLNDQATNDEKTDYEQLITKHQDITGTLKVAQEKVKTTKKNGKIQDVTLFVPETAKDLKQFVALENRKTGKPIKIEENGAVITEKLAKMYQVKVGDKLKIVDTNNEEYNIPITGITENYVQHYLYLTPETYQTIFGQQPTYNTELLTYSKENKEWEDQLGESLLQQPYVVGTHFISQLSGALDDTMSSMNIVIMVLIVSAAALAFVVLYNLTNINVSERVRELSTIKVLGFYDSEVTAYIYRENILLSVFGIIFGLIMGIGLHRFVLTTAEVDIAMFSPVIRWWSYLLASALTLLFTLIVMWVMHFKLKKIDMIEALKAVE</sequence>
<evidence type="ECO:0000256" key="2">
    <source>
        <dbReference type="ARBA" id="ARBA00022475"/>
    </source>
</evidence>
<dbReference type="InterPro" id="IPR038766">
    <property type="entry name" value="Membrane_comp_ABC_pdt"/>
</dbReference>
<dbReference type="InterPro" id="IPR003838">
    <property type="entry name" value="ABC3_permease_C"/>
</dbReference>
<dbReference type="PANTHER" id="PTHR30287:SF1">
    <property type="entry name" value="INNER MEMBRANE PROTEIN"/>
    <property type="match status" value="1"/>
</dbReference>
<organism evidence="9 10">
    <name type="scientific">Isobaculum melis</name>
    <dbReference type="NCBI Taxonomy" id="142588"/>
    <lineage>
        <taxon>Bacteria</taxon>
        <taxon>Bacillati</taxon>
        <taxon>Bacillota</taxon>
        <taxon>Bacilli</taxon>
        <taxon>Lactobacillales</taxon>
        <taxon>Carnobacteriaceae</taxon>
        <taxon>Isobaculum</taxon>
    </lineage>
</organism>
<evidence type="ECO:0000256" key="5">
    <source>
        <dbReference type="ARBA" id="ARBA00023136"/>
    </source>
</evidence>
<feature type="transmembrane region" description="Helical" evidence="7">
    <location>
        <begin position="620"/>
        <end position="642"/>
    </location>
</feature>
<evidence type="ECO:0000256" key="3">
    <source>
        <dbReference type="ARBA" id="ARBA00022692"/>
    </source>
</evidence>
<feature type="transmembrane region" description="Helical" evidence="7">
    <location>
        <begin position="974"/>
        <end position="994"/>
    </location>
</feature>
<dbReference type="Proteomes" id="UP000198948">
    <property type="component" value="Unassembled WGS sequence"/>
</dbReference>
<keyword evidence="5 7" id="KW-0472">Membrane</keyword>
<feature type="coiled-coil region" evidence="6">
    <location>
        <begin position="512"/>
        <end position="539"/>
    </location>
</feature>
<keyword evidence="6" id="KW-0175">Coiled coil</keyword>
<dbReference type="GO" id="GO:0005886">
    <property type="term" value="C:plasma membrane"/>
    <property type="evidence" value="ECO:0007669"/>
    <property type="project" value="UniProtKB-SubCell"/>
</dbReference>
<protein>
    <submittedName>
        <fullName evidence="9">Putative ABC transport system permease protein</fullName>
    </submittedName>
</protein>
<dbReference type="AlphaFoldDB" id="A0A1H9SQH7"/>
<evidence type="ECO:0000313" key="10">
    <source>
        <dbReference type="Proteomes" id="UP000198948"/>
    </source>
</evidence>
<feature type="transmembrane region" description="Helical" evidence="7">
    <location>
        <begin position="1066"/>
        <end position="1087"/>
    </location>
</feature>
<dbReference type="Pfam" id="PF02687">
    <property type="entry name" value="FtsX"/>
    <property type="match status" value="2"/>
</dbReference>
<keyword evidence="10" id="KW-1185">Reference proteome</keyword>
<feature type="transmembrane region" description="Helical" evidence="7">
    <location>
        <begin position="1028"/>
        <end position="1046"/>
    </location>
</feature>
<name>A0A1H9SQH7_9LACT</name>
<keyword evidence="4 7" id="KW-1133">Transmembrane helix</keyword>
<dbReference type="PANTHER" id="PTHR30287">
    <property type="entry name" value="MEMBRANE COMPONENT OF PREDICTED ABC SUPERFAMILY METABOLITE UPTAKE TRANSPORTER"/>
    <property type="match status" value="1"/>
</dbReference>
<feature type="transmembrane region" description="Helical" evidence="7">
    <location>
        <begin position="572"/>
        <end position="592"/>
    </location>
</feature>
<dbReference type="STRING" id="142588.SAMN04488559_10897"/>
<proteinExistence type="predicted"/>
<evidence type="ECO:0000256" key="7">
    <source>
        <dbReference type="SAM" id="Phobius"/>
    </source>
</evidence>
<evidence type="ECO:0000256" key="1">
    <source>
        <dbReference type="ARBA" id="ARBA00004651"/>
    </source>
</evidence>
<evidence type="ECO:0000256" key="6">
    <source>
        <dbReference type="SAM" id="Coils"/>
    </source>
</evidence>
<feature type="coiled-coil region" evidence="6">
    <location>
        <begin position="253"/>
        <end position="301"/>
    </location>
</feature>
<feature type="transmembrane region" description="Helical" evidence="7">
    <location>
        <begin position="21"/>
        <end position="38"/>
    </location>
</feature>
<keyword evidence="2" id="KW-1003">Cell membrane</keyword>
<feature type="domain" description="ABC3 transporter permease C-terminal" evidence="8">
    <location>
        <begin position="978"/>
        <end position="1094"/>
    </location>
</feature>
<evidence type="ECO:0000259" key="8">
    <source>
        <dbReference type="Pfam" id="PF02687"/>
    </source>
</evidence>
<evidence type="ECO:0000256" key="4">
    <source>
        <dbReference type="ARBA" id="ARBA00022989"/>
    </source>
</evidence>
<reference evidence="9 10" key="1">
    <citation type="submission" date="2016-10" db="EMBL/GenBank/DDBJ databases">
        <authorList>
            <person name="de Groot N.N."/>
        </authorList>
    </citation>
    <scope>NUCLEOTIDE SEQUENCE [LARGE SCALE GENOMIC DNA]</scope>
    <source>
        <strain evidence="9 10">DSM 13760</strain>
    </source>
</reference>
<feature type="domain" description="ABC3 transporter permease C-terminal" evidence="8">
    <location>
        <begin position="575"/>
        <end position="687"/>
    </location>
</feature>